<sequence>MLGGFSPAQDEKIVLVPVDREKPVPLFFSAQTDTVIKAGIDRVEEAVTAKLRVHQGRPDVLSIGLTGVGEITGVSGPGLKTWTVRREADGARFLDLKPELPADLKAETPKEFDVTFTSLHDKTEQPIDLLIPAPGAAVGFASTVSLSGDGTTTPRVLAVEGLQSLQGDAETQRFSGSVAARLNVKVELKGAAPRAVELTNATLDGEVTADASSVSFTLKGEVRVLKAGEAMTLLEGVALSGATSGEGWFIRLKKSGENYIHELVGEREGSFPIVLSFESPLGRQGDWRGVDFKVHGGAVVPVRIAGLDEGVSFKPDEAVVPERRDGTWTGFLPATGRAGLAWKSGREEGDGALFFSSSEIAETRVGAGLARRYSRLGFRVLQGKLESLKIRIDGTGEILAVKGPLVLAWSVAEEGGARLLDVRLSRPIEGDGEIEIEAQAALGVFPAKITPPRFSPLGAIRHSGYLRVANDGAVRLEVAAKKGLMQLSPAQFPWAKDDENLRQAFVYRFPSADYDYEVAADQVLPEVGVTEVTVHELAETDRRIVTDLELDIREAPLREWSVAVPADFAVAGVEGAGVADYSVATDAVDGKRELKILFGQALIGRQLITVKLEKNLAAAAGDWVLPVLGHPGAKSTRGYLGVVVTAGYRAVPGATKGLAETPVDYFPKKQAGLQQAFRIREVDWSATMKVEALGQSVQADVFHLYSLKEGAMTGSVLVNYFVVGAPASQWRIRVPESLGNVEVIGQNVGRDWRREGDTLVIPLARPLLGAGTVLVTFEQPMSARGGDLSPGEVRPLDVQSERGHIQVVSPLQVKSETTRSEGSVLKLDATELPTEYRLLSSAPTLAAWQYTAGDVSIGMKIDWYQPGETEDQVVDFAKLASHVSRDGQVVTDARFFVKTRGRSVLELSLPQGDLWESKVDGQVVNARRDGAKILVPLPAKADPNEPVEVVLRYGAKGDGARSPALAAPVLSAPTVIGEWKVSGDDGRQLVPRGGLRPVKPVLTETGLEWISSRARMGALSVLLVALVGWILQRIRGLRIPGVLLMLLAGAASCWLAWQALHERRVNIATLEYTAPVVPAEKQVVLELGNVPSWQAMLSVPGVLLVLGGLALVGYGLWTSMVGTRPHSEGEASEKKPFRLAGGFRSYVVGGLVLIGLGVLAQRFGAVLFFGGLGALLLLGKGLPGLVGLFRRGAAPVAATALLFFAGTDVGKSAELIPAESMIHTWRIQDGRLTGEIAVEARGKADERVLLLTSPAVLTGFTGEGWRVVKAAHGDAEAYFLVASAEGKKTGRATFEMPLPAPQNGWRLPAGPAAVQRVKVSWNQPGWEFVSQRAAKVTQLAIDGGSSAELVLGPADEITLQARPLRRDATSEESRFFVETNDLYLPGPGVVSGRHRVAVRPSRGIVKELTILIPAGFTVGDVTDGPVGSWRFNPETRELKVGIEPAQDQAFAFSIGTQRGTATLPVDLVLEPVKVQGSAGAVGLLGLGFGDEAQAEAVNAKGMSAVNLDDFGAKLLPHDREGRALAVMHRAYRHTGGDATLALKVTPVAPELRADMKQTLSLGDDRMVLAVDLMASITRAGLFKLEVEIPAGFEVESVTGAALAHWAEATTDGVRLLNLHLNGRTLGEQAFAITLAAPFPGAQASWPVPRVSLRGAARQTGMLTVVPDRGLQVRAVSRTNVSQLDPREAGVPRPGALAFKLLQADWSLALAVAKLDAWVTAQVLHEVTLREGQTLSRVRLAYRIDNAAMKALRVKIPGLDEKATATVRASGPAVGDFVPVAGEDGLWEIRFQRGVAGETTVDIEFQQTAGNSVSVAPVTPMEVRQASYFVAVRTGGRLETEIPALPRGWQRSDWGVVPQSLRDAFSPQTPAAVFRAAEVEGPLAVNLKRHELEKTQDLRVERGSLTTLVSPDGASLTAVDLNVRVAEKGTLKLELPEGADLYNVLVNEDGVSLVKDGSAWLFHVHPAPEGDRPASVRFVYAMNGKGTVLEGPRLDVPLENLTWRVILPEGWKLAKHHGDFELEGQSRKVVKEDYRSYVSRQRAAGKQEAVALLDQANQWMQAGDQGKASQALGKAARNGLLDKASNEDARVQLRNLKTQQATLALNTRRQRLYLDNKAELPTGNAQLEQAAQENPLLQGDLNFDPQQFDRLLEGNTIDENAAMKAIANRMVTQQLAADPAPAALDVTMAERGTVLDFKRSVQVDGSKAMRLELVIEPQQSRGWMFGILLCALTAGVVATLCRLRKA</sequence>
<protein>
    <submittedName>
        <fullName evidence="2">Uncharacterized protein</fullName>
    </submittedName>
</protein>
<dbReference type="EMBL" id="JAPDDT010000022">
    <property type="protein sequence ID" value="MCW1926202.1"/>
    <property type="molecule type" value="Genomic_DNA"/>
</dbReference>
<keyword evidence="1" id="KW-0472">Membrane</keyword>
<evidence type="ECO:0000313" key="2">
    <source>
        <dbReference type="EMBL" id="MCW1926202.1"/>
    </source>
</evidence>
<organism evidence="2 3">
    <name type="scientific">Luteolibacter arcticus</name>
    <dbReference type="NCBI Taxonomy" id="1581411"/>
    <lineage>
        <taxon>Bacteria</taxon>
        <taxon>Pseudomonadati</taxon>
        <taxon>Verrucomicrobiota</taxon>
        <taxon>Verrucomicrobiia</taxon>
        <taxon>Verrucomicrobiales</taxon>
        <taxon>Verrucomicrobiaceae</taxon>
        <taxon>Luteolibacter</taxon>
    </lineage>
</organism>
<feature type="transmembrane region" description="Helical" evidence="1">
    <location>
        <begin position="1137"/>
        <end position="1156"/>
    </location>
</feature>
<feature type="transmembrane region" description="Helical" evidence="1">
    <location>
        <begin position="1162"/>
        <end position="1179"/>
    </location>
</feature>
<feature type="transmembrane region" description="Helical" evidence="1">
    <location>
        <begin position="2222"/>
        <end position="2242"/>
    </location>
</feature>
<proteinExistence type="predicted"/>
<comment type="caution">
    <text evidence="2">The sequence shown here is derived from an EMBL/GenBank/DDBJ whole genome shotgun (WGS) entry which is preliminary data.</text>
</comment>
<keyword evidence="1" id="KW-1133">Transmembrane helix</keyword>
<dbReference type="Proteomes" id="UP001320876">
    <property type="component" value="Unassembled WGS sequence"/>
</dbReference>
<accession>A0ABT3GRP6</accession>
<evidence type="ECO:0000256" key="1">
    <source>
        <dbReference type="SAM" id="Phobius"/>
    </source>
</evidence>
<evidence type="ECO:0000313" key="3">
    <source>
        <dbReference type="Proteomes" id="UP001320876"/>
    </source>
</evidence>
<keyword evidence="3" id="KW-1185">Reference proteome</keyword>
<reference evidence="2 3" key="1">
    <citation type="submission" date="2022-10" db="EMBL/GenBank/DDBJ databases">
        <title>Luteolibacter arcticus strain CCTCC AB 2014275, whole genome shotgun sequencing project.</title>
        <authorList>
            <person name="Zhao G."/>
            <person name="Shen L."/>
        </authorList>
    </citation>
    <scope>NUCLEOTIDE SEQUENCE [LARGE SCALE GENOMIC DNA]</scope>
    <source>
        <strain evidence="2 3">CCTCC AB 2014275</strain>
    </source>
</reference>
<gene>
    <name evidence="2" type="ORF">OKA05_26830</name>
</gene>
<feature type="transmembrane region" description="Helical" evidence="1">
    <location>
        <begin position="1095"/>
        <end position="1117"/>
    </location>
</feature>
<name>A0ABT3GRP6_9BACT</name>
<keyword evidence="1" id="KW-0812">Transmembrane</keyword>
<feature type="transmembrane region" description="Helical" evidence="1">
    <location>
        <begin position="1043"/>
        <end position="1060"/>
    </location>
</feature>